<dbReference type="GO" id="GO:0005198">
    <property type="term" value="F:structural molecule activity"/>
    <property type="evidence" value="ECO:0007669"/>
    <property type="project" value="InterPro"/>
</dbReference>
<dbReference type="AlphaFoldDB" id="A0A8B8ZIR0"/>
<dbReference type="SUPFAM" id="SSF47195">
    <property type="entry name" value="TMV-like viral coat proteins"/>
    <property type="match status" value="1"/>
</dbReference>
<keyword evidence="1" id="KW-1185">Reference proteome</keyword>
<accession>A0A8B8ZIR0</accession>
<dbReference type="GeneID" id="120105112"/>
<evidence type="ECO:0000313" key="2">
    <source>
        <dbReference type="RefSeq" id="XP_038973182.1"/>
    </source>
</evidence>
<dbReference type="KEGG" id="pda:120105112"/>
<dbReference type="Pfam" id="PF00721">
    <property type="entry name" value="TMV_coat"/>
    <property type="match status" value="1"/>
</dbReference>
<reference evidence="2" key="1">
    <citation type="submission" date="2025-08" db="UniProtKB">
        <authorList>
            <consortium name="RefSeq"/>
        </authorList>
    </citation>
    <scope>IDENTIFICATION</scope>
    <source>
        <tissue evidence="2">Young leaves</tissue>
    </source>
</reference>
<proteinExistence type="predicted"/>
<organism evidence="1 2">
    <name type="scientific">Phoenix dactylifera</name>
    <name type="common">Date palm</name>
    <dbReference type="NCBI Taxonomy" id="42345"/>
    <lineage>
        <taxon>Eukaryota</taxon>
        <taxon>Viridiplantae</taxon>
        <taxon>Streptophyta</taxon>
        <taxon>Embryophyta</taxon>
        <taxon>Tracheophyta</taxon>
        <taxon>Spermatophyta</taxon>
        <taxon>Magnoliopsida</taxon>
        <taxon>Liliopsida</taxon>
        <taxon>Arecaceae</taxon>
        <taxon>Coryphoideae</taxon>
        <taxon>Phoeniceae</taxon>
        <taxon>Phoenix</taxon>
    </lineage>
</organism>
<gene>
    <name evidence="2" type="primary">LOC120105112</name>
</gene>
<name>A0A8B8ZIR0_PHODC</name>
<sequence length="195" mass="21247">MEGGISDLGSGDFAVPPAGPPVPAPAAAAAAAAPGEVSPYPVPRILREANLGRPPPGSRGYHPAVALSLAAAHRWAPYDSFMSALRDLMLADFQESISRSNARESLSSLTHHHVPFAACRRFPDDKIYVCIDRAPISFLVLRLNRALAMDRKEGKEYYDAVQDAMNVVMSDDVSSPPVIYNRNIFESVFQLQWIE</sequence>
<dbReference type="OrthoDB" id="646163at2759"/>
<dbReference type="RefSeq" id="XP_038973182.1">
    <property type="nucleotide sequence ID" value="XM_039117254.1"/>
</dbReference>
<protein>
    <submittedName>
        <fullName evidence="2">Uncharacterized protein LOC120105112</fullName>
    </submittedName>
</protein>
<evidence type="ECO:0000313" key="1">
    <source>
        <dbReference type="Proteomes" id="UP000228380"/>
    </source>
</evidence>
<dbReference type="InterPro" id="IPR001337">
    <property type="entry name" value="TMV-like_coat"/>
</dbReference>
<dbReference type="InterPro" id="IPR036417">
    <property type="entry name" value="TMV-like_coat_sf"/>
</dbReference>
<dbReference type="Proteomes" id="UP000228380">
    <property type="component" value="Unplaced"/>
</dbReference>
<dbReference type="Gene3D" id="1.20.120.70">
    <property type="entry name" value="Tobacco mosaic virus-like, coat protein"/>
    <property type="match status" value="1"/>
</dbReference>